<feature type="region of interest" description="Disordered" evidence="1">
    <location>
        <begin position="96"/>
        <end position="175"/>
    </location>
</feature>
<feature type="compositionally biased region" description="Polar residues" evidence="1">
    <location>
        <begin position="160"/>
        <end position="175"/>
    </location>
</feature>
<evidence type="ECO:0000256" key="1">
    <source>
        <dbReference type="SAM" id="MobiDB-lite"/>
    </source>
</evidence>
<feature type="compositionally biased region" description="Polar residues" evidence="1">
    <location>
        <begin position="134"/>
        <end position="148"/>
    </location>
</feature>
<gene>
    <name evidence="3" type="ORF">PCOR1329_LOCUS69865</name>
</gene>
<comment type="caution">
    <text evidence="3">The sequence shown here is derived from an EMBL/GenBank/DDBJ whole genome shotgun (WGS) entry which is preliminary data.</text>
</comment>
<reference evidence="3" key="1">
    <citation type="submission" date="2023-10" db="EMBL/GenBank/DDBJ databases">
        <authorList>
            <person name="Chen Y."/>
            <person name="Shah S."/>
            <person name="Dougan E. K."/>
            <person name="Thang M."/>
            <person name="Chan C."/>
        </authorList>
    </citation>
    <scope>NUCLEOTIDE SEQUENCE [LARGE SCALE GENOMIC DNA]</scope>
</reference>
<evidence type="ECO:0000256" key="2">
    <source>
        <dbReference type="SAM" id="SignalP"/>
    </source>
</evidence>
<proteinExistence type="predicted"/>
<evidence type="ECO:0000313" key="4">
    <source>
        <dbReference type="Proteomes" id="UP001189429"/>
    </source>
</evidence>
<accession>A0ABN9WVQ2</accession>
<feature type="non-terminal residue" evidence="3">
    <location>
        <position position="1"/>
    </location>
</feature>
<keyword evidence="4" id="KW-1185">Reference proteome</keyword>
<feature type="signal peptide" evidence="2">
    <location>
        <begin position="1"/>
        <end position="18"/>
    </location>
</feature>
<dbReference type="EMBL" id="CAUYUJ010019189">
    <property type="protein sequence ID" value="CAK0889299.1"/>
    <property type="molecule type" value="Genomic_DNA"/>
</dbReference>
<keyword evidence="2" id="KW-0732">Signal</keyword>
<protein>
    <submittedName>
        <fullName evidence="3">Uncharacterized protein</fullName>
    </submittedName>
</protein>
<name>A0ABN9WVQ2_9DINO</name>
<evidence type="ECO:0000313" key="3">
    <source>
        <dbReference type="EMBL" id="CAK0889299.1"/>
    </source>
</evidence>
<feature type="chain" id="PRO_5047515631" evidence="2">
    <location>
        <begin position="19"/>
        <end position="464"/>
    </location>
</feature>
<feature type="region of interest" description="Disordered" evidence="1">
    <location>
        <begin position="372"/>
        <end position="464"/>
    </location>
</feature>
<feature type="compositionally biased region" description="Basic and acidic residues" evidence="1">
    <location>
        <begin position="228"/>
        <end position="246"/>
    </location>
</feature>
<feature type="compositionally biased region" description="Basic and acidic residues" evidence="1">
    <location>
        <begin position="114"/>
        <end position="133"/>
    </location>
</feature>
<feature type="compositionally biased region" description="Basic and acidic residues" evidence="1">
    <location>
        <begin position="253"/>
        <end position="264"/>
    </location>
</feature>
<sequence>LLLLLLLQLPSGPKRLSGQRALTPSHSTACGGTRDWAEARMATTAWFGKDRFSRVPPAGATQECFRPTSSQLRRLRARCTHARRSQQASLDILRLLHMGPPPGLGRDPALPDPARQDQGEQSTKDTTTHEKQLNSDNQNGTLRNTDTPTKYFADTKTNEKPQNFANQDGLPNNQATRNYEGQLRLARDRVDHEDVKHCLETLAETAEKRDDYTKTATTTYEEQPSFADQEKERSKKDTTTHEKQPNYDDQDTPLDKQGREDKKDCAATLDKRQCEDNRDASYTYQAEALDTPSTENWHYDDQDGDEIPNGFPDLVYDIVAMRMAEGYAVKESWLHARLDEWLEETVTAWTNIRVFEKNGDGHIVRVIGPHGVMQGDVDSEDEKQSEAESTSDTGSRGGVRPNLDTWSLSSTRSSSPSRRGKQPQAGSRRDSTREGGCYPAQRPPRGANGAGRARVSPGTCSPSQ</sequence>
<organism evidence="3 4">
    <name type="scientific">Prorocentrum cordatum</name>
    <dbReference type="NCBI Taxonomy" id="2364126"/>
    <lineage>
        <taxon>Eukaryota</taxon>
        <taxon>Sar</taxon>
        <taxon>Alveolata</taxon>
        <taxon>Dinophyceae</taxon>
        <taxon>Prorocentrales</taxon>
        <taxon>Prorocentraceae</taxon>
        <taxon>Prorocentrum</taxon>
    </lineage>
</organism>
<dbReference type="Proteomes" id="UP001189429">
    <property type="component" value="Unassembled WGS sequence"/>
</dbReference>
<feature type="region of interest" description="Disordered" evidence="1">
    <location>
        <begin position="218"/>
        <end position="264"/>
    </location>
</feature>
<feature type="compositionally biased region" description="Low complexity" evidence="1">
    <location>
        <begin position="407"/>
        <end position="417"/>
    </location>
</feature>